<evidence type="ECO:0000256" key="1">
    <source>
        <dbReference type="ARBA" id="ARBA00013260"/>
    </source>
</evidence>
<dbReference type="EC" id="3.1.1.29" evidence="1"/>
<dbReference type="InterPro" id="IPR023476">
    <property type="entry name" value="Pep_tRNA_hydro_II_dom_sf"/>
</dbReference>
<comment type="similarity">
    <text evidence="3">Belongs to the PTH2 family.</text>
</comment>
<comment type="catalytic activity">
    <reaction evidence="4">
        <text>an N-acyl-L-alpha-aminoacyl-tRNA + H2O = an N-acyl-L-amino acid + a tRNA + H(+)</text>
        <dbReference type="Rhea" id="RHEA:54448"/>
        <dbReference type="Rhea" id="RHEA-COMP:10123"/>
        <dbReference type="Rhea" id="RHEA-COMP:13883"/>
        <dbReference type="ChEBI" id="CHEBI:15377"/>
        <dbReference type="ChEBI" id="CHEBI:15378"/>
        <dbReference type="ChEBI" id="CHEBI:59874"/>
        <dbReference type="ChEBI" id="CHEBI:78442"/>
        <dbReference type="ChEBI" id="CHEBI:138191"/>
        <dbReference type="EC" id="3.1.1.29"/>
    </reaction>
</comment>
<dbReference type="PANTHER" id="PTHR12649:SF11">
    <property type="entry name" value="PEPTIDYL-TRNA HYDROLASE 2, MITOCHONDRIAL"/>
    <property type="match status" value="1"/>
</dbReference>
<gene>
    <name evidence="8" type="ORF">SMACR_06225</name>
</gene>
<dbReference type="VEuPathDB" id="FungiDB:SMAC_06225"/>
<sequence length="327" mass="35964">MHVIPLLLLLLPIRTTALRVRLDFQRKGASVHVAGRFASSTVTTTTSATTNPRPRPRVVQQPPPSSSSSSILLQHHRRLFTTETLITTLTTARMSDVPNAMPSMVIMSTSIVSLITGFVLGVYAIRGYLISPELKEERRRHFEDPVESEESEVDEDDYILDHAPNWANGLEADQRQGLRARNTAGEKKKKTKKTETPALDPTEECKLVLVVRTDLGMTKGKIAAQCSHATLACYKRLFSAAQLEPQSLSARLLRQWERNGQAKIAVQTKSEDEMLELMGKARSLGVTAEVIQDAGRTQIASGSRTVLGVGPAPKSLVDQITGHLKLL</sequence>
<feature type="region of interest" description="Disordered" evidence="5">
    <location>
        <begin position="174"/>
        <end position="197"/>
    </location>
</feature>
<feature type="chain" id="PRO_5035713563" description="peptidyl-tRNA hydrolase" evidence="7">
    <location>
        <begin position="18"/>
        <end position="327"/>
    </location>
</feature>
<comment type="caution">
    <text evidence="8">The sequence shown here is derived from an EMBL/GenBank/DDBJ whole genome shotgun (WGS) entry which is preliminary data.</text>
</comment>
<evidence type="ECO:0000256" key="6">
    <source>
        <dbReference type="SAM" id="Phobius"/>
    </source>
</evidence>
<dbReference type="GO" id="GO:0005829">
    <property type="term" value="C:cytosol"/>
    <property type="evidence" value="ECO:0007669"/>
    <property type="project" value="TreeGrafter"/>
</dbReference>
<dbReference type="OMA" id="MVIMSTS"/>
<accession>A0A8S8ZMI5</accession>
<evidence type="ECO:0000256" key="2">
    <source>
        <dbReference type="ARBA" id="ARBA00022801"/>
    </source>
</evidence>
<reference evidence="8 9" key="1">
    <citation type="submission" date="2017-07" db="EMBL/GenBank/DDBJ databases">
        <title>Genome sequence of the Sordaria macrospora wild type strain R19027.</title>
        <authorList>
            <person name="Nowrousian M."/>
            <person name="Teichert I."/>
            <person name="Kueck U."/>
        </authorList>
    </citation>
    <scope>NUCLEOTIDE SEQUENCE [LARGE SCALE GENOMIC DNA]</scope>
    <source>
        <strain evidence="8 9">R19027</strain>
        <tissue evidence="8">Mycelium</tissue>
    </source>
</reference>
<keyword evidence="2" id="KW-0378">Hydrolase</keyword>
<keyword evidence="6" id="KW-0812">Transmembrane</keyword>
<protein>
    <recommendedName>
        <fullName evidence="1">peptidyl-tRNA hydrolase</fullName>
        <ecNumber evidence="1">3.1.1.29</ecNumber>
    </recommendedName>
</protein>
<feature type="region of interest" description="Disordered" evidence="5">
    <location>
        <begin position="41"/>
        <end position="71"/>
    </location>
</feature>
<dbReference type="InterPro" id="IPR002833">
    <property type="entry name" value="PTH2"/>
</dbReference>
<dbReference type="EMBL" id="NMPR01000064">
    <property type="protein sequence ID" value="KAA8631997.1"/>
    <property type="molecule type" value="Genomic_DNA"/>
</dbReference>
<evidence type="ECO:0000256" key="7">
    <source>
        <dbReference type="SAM" id="SignalP"/>
    </source>
</evidence>
<keyword evidence="7" id="KW-0732">Signal</keyword>
<dbReference type="GO" id="GO:0004045">
    <property type="term" value="F:peptidyl-tRNA hydrolase activity"/>
    <property type="evidence" value="ECO:0007669"/>
    <property type="project" value="UniProtKB-EC"/>
</dbReference>
<keyword evidence="6" id="KW-0472">Membrane</keyword>
<evidence type="ECO:0000256" key="4">
    <source>
        <dbReference type="ARBA" id="ARBA00048707"/>
    </source>
</evidence>
<feature type="compositionally biased region" description="Low complexity" evidence="5">
    <location>
        <begin position="41"/>
        <end position="70"/>
    </location>
</feature>
<evidence type="ECO:0000313" key="9">
    <source>
        <dbReference type="Proteomes" id="UP000433876"/>
    </source>
</evidence>
<evidence type="ECO:0000313" key="8">
    <source>
        <dbReference type="EMBL" id="KAA8631997.1"/>
    </source>
</evidence>
<dbReference type="AlphaFoldDB" id="A0A8S8ZMI5"/>
<name>A0A8S8ZMI5_SORMA</name>
<dbReference type="Gene3D" id="3.40.1490.10">
    <property type="entry name" value="Bit1"/>
    <property type="match status" value="1"/>
</dbReference>
<dbReference type="Pfam" id="PF01981">
    <property type="entry name" value="PTH2"/>
    <property type="match status" value="1"/>
</dbReference>
<dbReference type="Proteomes" id="UP000433876">
    <property type="component" value="Unassembled WGS sequence"/>
</dbReference>
<dbReference type="FunFam" id="3.40.1490.10:FF:000001">
    <property type="entry name" value="Peptidyl-tRNA hydrolase 2"/>
    <property type="match status" value="1"/>
</dbReference>
<proteinExistence type="inferred from homology"/>
<organism evidence="8 9">
    <name type="scientific">Sordaria macrospora</name>
    <dbReference type="NCBI Taxonomy" id="5147"/>
    <lineage>
        <taxon>Eukaryota</taxon>
        <taxon>Fungi</taxon>
        <taxon>Dikarya</taxon>
        <taxon>Ascomycota</taxon>
        <taxon>Pezizomycotina</taxon>
        <taxon>Sordariomycetes</taxon>
        <taxon>Sordariomycetidae</taxon>
        <taxon>Sordariales</taxon>
        <taxon>Sordariaceae</taxon>
        <taxon>Sordaria</taxon>
    </lineage>
</organism>
<evidence type="ECO:0000256" key="3">
    <source>
        <dbReference type="ARBA" id="ARBA00038050"/>
    </source>
</evidence>
<dbReference type="NCBIfam" id="TIGR00283">
    <property type="entry name" value="arch_pth2"/>
    <property type="match status" value="1"/>
</dbReference>
<dbReference type="SUPFAM" id="SSF102462">
    <property type="entry name" value="Peptidyl-tRNA hydrolase II"/>
    <property type="match status" value="1"/>
</dbReference>
<dbReference type="CDD" id="cd02430">
    <property type="entry name" value="PTH2"/>
    <property type="match status" value="1"/>
</dbReference>
<feature type="signal peptide" evidence="7">
    <location>
        <begin position="1"/>
        <end position="17"/>
    </location>
</feature>
<evidence type="ECO:0000256" key="5">
    <source>
        <dbReference type="SAM" id="MobiDB-lite"/>
    </source>
</evidence>
<feature type="transmembrane region" description="Helical" evidence="6">
    <location>
        <begin position="104"/>
        <end position="129"/>
    </location>
</feature>
<keyword evidence="6" id="KW-1133">Transmembrane helix</keyword>
<dbReference type="PANTHER" id="PTHR12649">
    <property type="entry name" value="PEPTIDYL-TRNA HYDROLASE 2"/>
    <property type="match status" value="1"/>
</dbReference>